<proteinExistence type="predicted"/>
<sequence length="527" mass="54865">MTGFHVDPSQMIVSSAGFTDLQTWAAQIHSGLVGSLDDAAGMAGDDDTGRAFAARYDPAAQSVVNALGRVFGQLGGTANGLYSMAMNYIRTDADVAESMMQPQELPKSSDPQCEQEPRAVTIPTAVGRQNWAVREIIAKFWPQGDPVKLRQAGQDWKRAAQLFSQLGAEGDARVRAVTSSSTAQAVDSMAANWAKVHDGCATSGPLLNTMQHVAHQLGVACEAYATGIEDLRDTLENLLLMAGGVAVVGVALTVFTLGLSDVAAAGGEAAIVAEAGAAAIALTAEIEASAEIAVLAEAAAIVDAAAAAIVPVTIVGGATLMIAAVASPANAAPGLTPGSTPAPTPGVGPLPHDPASAFPLLPPAQQQEVRTWMAQLALDGRTSTSPGPIGKPKIDAQRAYELRVAGGTQYELYTTVPDPKKPSGEKTMNADGVRAEDGAAIDAKYVGQQKGCRSPLRLGNVDNVPDFVYENTMKSQSFEMTKYKSAFEDPRNKVNHLEVITNDDRSAAYFAALMTAQQVPGETRVVP</sequence>
<dbReference type="HOGENOM" id="CLU_495994_0_0_11"/>
<dbReference type="EMBL" id="JNBY01000081">
    <property type="protein sequence ID" value="KDN85589.1"/>
    <property type="molecule type" value="Genomic_DNA"/>
</dbReference>
<dbReference type="eggNOG" id="ENOG5033JYI">
    <property type="taxonomic scope" value="Bacteria"/>
</dbReference>
<evidence type="ECO:0008006" key="5">
    <source>
        <dbReference type="Google" id="ProtNLM"/>
    </source>
</evidence>
<protein>
    <recommendedName>
        <fullName evidence="5">Tox-REase-2 domain-containing protein</fullName>
    </recommendedName>
</protein>
<accession>A0A066Z019</accession>
<dbReference type="InterPro" id="IPR057746">
    <property type="entry name" value="CpnT-like_N"/>
</dbReference>
<feature type="domain" description="Outer membrane channel protein CpnT-like N-terminal" evidence="2">
    <location>
        <begin position="128"/>
        <end position="255"/>
    </location>
</feature>
<evidence type="ECO:0000259" key="2">
    <source>
        <dbReference type="Pfam" id="PF25547"/>
    </source>
</evidence>
<dbReference type="Pfam" id="PF25547">
    <property type="entry name" value="WXG100_2"/>
    <property type="match status" value="1"/>
</dbReference>
<name>A0A066Z019_9ACTN</name>
<comment type="caution">
    <text evidence="3">The sequence shown here is derived from an EMBL/GenBank/DDBJ whole genome shotgun (WGS) entry which is preliminary data.</text>
</comment>
<evidence type="ECO:0000313" key="3">
    <source>
        <dbReference type="EMBL" id="KDN85589.1"/>
    </source>
</evidence>
<dbReference type="Pfam" id="PF15646">
    <property type="entry name" value="Tox-REase-2"/>
    <property type="match status" value="1"/>
</dbReference>
<dbReference type="AlphaFoldDB" id="A0A066Z019"/>
<feature type="domain" description="Tox-REase-2" evidence="1">
    <location>
        <begin position="397"/>
        <end position="520"/>
    </location>
</feature>
<reference evidence="3 4" key="1">
    <citation type="submission" date="2014-05" db="EMBL/GenBank/DDBJ databases">
        <title>Draft Genome Sequence of Kitasatospora cheerisanensis KCTC 2395.</title>
        <authorList>
            <person name="Nam D.H."/>
        </authorList>
    </citation>
    <scope>NUCLEOTIDE SEQUENCE [LARGE SCALE GENOMIC DNA]</scope>
    <source>
        <strain evidence="3 4">KCTC 2395</strain>
    </source>
</reference>
<evidence type="ECO:0000259" key="1">
    <source>
        <dbReference type="Pfam" id="PF15646"/>
    </source>
</evidence>
<organism evidence="3 4">
    <name type="scientific">Kitasatospora cheerisanensis KCTC 2395</name>
    <dbReference type="NCBI Taxonomy" id="1348663"/>
    <lineage>
        <taxon>Bacteria</taxon>
        <taxon>Bacillati</taxon>
        <taxon>Actinomycetota</taxon>
        <taxon>Actinomycetes</taxon>
        <taxon>Kitasatosporales</taxon>
        <taxon>Streptomycetaceae</taxon>
        <taxon>Kitasatospora</taxon>
    </lineage>
</organism>
<evidence type="ECO:0000313" key="4">
    <source>
        <dbReference type="Proteomes" id="UP000027178"/>
    </source>
</evidence>
<dbReference type="Proteomes" id="UP000027178">
    <property type="component" value="Unassembled WGS sequence"/>
</dbReference>
<keyword evidence="4" id="KW-1185">Reference proteome</keyword>
<gene>
    <name evidence="3" type="ORF">KCH_26060</name>
</gene>
<dbReference type="InterPro" id="IPR028906">
    <property type="entry name" value="Tox-REase-2_dom"/>
</dbReference>
<dbReference type="PATRIC" id="fig|1348663.4.peg.2516"/>